<dbReference type="EMBL" id="JBEHHI010000001">
    <property type="protein sequence ID" value="MEX5726679.1"/>
    <property type="molecule type" value="Genomic_DNA"/>
</dbReference>
<proteinExistence type="predicted"/>
<protein>
    <submittedName>
        <fullName evidence="2">Uncharacterized protein</fullName>
    </submittedName>
</protein>
<accession>A0ABV3XNQ6</accession>
<keyword evidence="3" id="KW-1185">Reference proteome</keyword>
<dbReference type="Proteomes" id="UP001560019">
    <property type="component" value="Unassembled WGS sequence"/>
</dbReference>
<reference evidence="2 3" key="1">
    <citation type="submission" date="2024-06" db="EMBL/GenBank/DDBJ databases">
        <title>Genome of Rhodovulum iodosum, a marine photoferrotroph.</title>
        <authorList>
            <person name="Bianchini G."/>
            <person name="Nikeleit V."/>
            <person name="Kappler A."/>
            <person name="Bryce C."/>
            <person name="Sanchez-Baracaldo P."/>
        </authorList>
    </citation>
    <scope>NUCLEOTIDE SEQUENCE [LARGE SCALE GENOMIC DNA]</scope>
    <source>
        <strain evidence="2 3">UT/N1</strain>
    </source>
</reference>
<gene>
    <name evidence="2" type="ORF">Ga0609869_000032</name>
</gene>
<evidence type="ECO:0000313" key="2">
    <source>
        <dbReference type="EMBL" id="MEX5726679.1"/>
    </source>
</evidence>
<sequence length="695" mass="77338">MEKTETGQITIVGNVRASDGTKKVLNELTDKHCEKIKKCEPLTYADTMAKEWKATPQTVDLAVMLAGLIKSGEGEVSIRNFMTTMKARWPALDMPYLKNVRGAANVILDAERRAAAKGGDTNVIDEDDFQALCNYALTTIERDNRWTPKLFKRDGQWVEIQYMGETGTATTVPLDRDTFAARLNLSTFWRKRVGDGTSFRYVSAPKDVVNQIFYHAEKPVPELYGVIYAPVFTAEGDLIITPGYHKSGFYYAPPEGLDVPRPPRKITEEHLAEARETILDIFVNFEMDGVSRAELEEAVLRLLGNKKWGSGEGATAVPPSFLSAVGFLLEQIVRPMINGPVMPLLISKTARRAGGGLLATVMQTVIRGTAGMRPLAGNEEERRKAILAALSSGTSVIAWDNLPTGRTINSPTLATLFTEGLYIDRELKTSVERAIPVRASFMLVGNRPPFSDELMQRLSLLELLPQTAAPEKRTGWKHPDLQAHVEENRGRILGALLVLVKHWLNEGQPKPKHPPVIGRFERYRHVIGGILEAASPNWTSWQSNRDKLAKVAKDDEEDGWTDLFEAWADERGLGLAGKIEVNELAQIAQENETPLDVARVKEGGAFEYNTRSLSRSLSGMQERIFDLGKHGEAKLMQSEKRGKGGYPWYLEKVETRSEPVQSEQVEPTRVGRGRRRRVSKNVLDACKYDGGDKAA</sequence>
<name>A0ABV3XNQ6_9RHOB</name>
<comment type="caution">
    <text evidence="2">The sequence shown here is derived from an EMBL/GenBank/DDBJ whole genome shotgun (WGS) entry which is preliminary data.</text>
</comment>
<evidence type="ECO:0000256" key="1">
    <source>
        <dbReference type="SAM" id="MobiDB-lite"/>
    </source>
</evidence>
<organism evidence="2 3">
    <name type="scientific">Rhodovulum iodosum</name>
    <dbReference type="NCBI Taxonomy" id="68291"/>
    <lineage>
        <taxon>Bacteria</taxon>
        <taxon>Pseudomonadati</taxon>
        <taxon>Pseudomonadota</taxon>
        <taxon>Alphaproteobacteria</taxon>
        <taxon>Rhodobacterales</taxon>
        <taxon>Paracoccaceae</taxon>
        <taxon>Rhodovulum</taxon>
    </lineage>
</organism>
<evidence type="ECO:0000313" key="3">
    <source>
        <dbReference type="Proteomes" id="UP001560019"/>
    </source>
</evidence>
<dbReference type="RefSeq" id="WP_125403965.1">
    <property type="nucleotide sequence ID" value="NZ_JBEHHI010000001.1"/>
</dbReference>
<feature type="region of interest" description="Disordered" evidence="1">
    <location>
        <begin position="655"/>
        <end position="676"/>
    </location>
</feature>